<organism evidence="2 3">
    <name type="scientific">Sulfitobacter profundi</name>
    <dbReference type="NCBI Taxonomy" id="2679961"/>
    <lineage>
        <taxon>Bacteria</taxon>
        <taxon>Pseudomonadati</taxon>
        <taxon>Pseudomonadota</taxon>
        <taxon>Alphaproteobacteria</taxon>
        <taxon>Rhodobacterales</taxon>
        <taxon>Roseobacteraceae</taxon>
        <taxon>Sulfitobacter</taxon>
    </lineage>
</organism>
<proteinExistence type="predicted"/>
<comment type="caution">
    <text evidence="2">The sequence shown here is derived from an EMBL/GenBank/DDBJ whole genome shotgun (WGS) entry which is preliminary data.</text>
</comment>
<dbReference type="InterPro" id="IPR036515">
    <property type="entry name" value="Transposase_17_sf"/>
</dbReference>
<dbReference type="InterPro" id="IPR002686">
    <property type="entry name" value="Transposase_17"/>
</dbReference>
<keyword evidence="3" id="KW-1185">Reference proteome</keyword>
<dbReference type="Gene3D" id="3.30.70.1290">
    <property type="entry name" value="Transposase IS200-like"/>
    <property type="match status" value="1"/>
</dbReference>
<protein>
    <submittedName>
        <fullName evidence="2">Transposase</fullName>
    </submittedName>
</protein>
<dbReference type="EMBL" id="JBHSWA010000001">
    <property type="protein sequence ID" value="MFC6642588.1"/>
    <property type="molecule type" value="Genomic_DNA"/>
</dbReference>
<evidence type="ECO:0000313" key="2">
    <source>
        <dbReference type="EMBL" id="MFC6642588.1"/>
    </source>
</evidence>
<feature type="domain" description="Transposase IS200-like" evidence="1">
    <location>
        <begin position="9"/>
        <end position="123"/>
    </location>
</feature>
<name>A0ABW1YZQ1_9RHOB</name>
<dbReference type="SUPFAM" id="SSF143422">
    <property type="entry name" value="Transposase IS200-like"/>
    <property type="match status" value="1"/>
</dbReference>
<sequence length="176" mass="20027">MRDRVSPYGPNCYFFTLRLAKRDDDALLRHITALRQAMRETLARRPFRIDAIAVLPDVIHTVWTLPPNDNDYGNRIGMWKGRFSRHLPQPHIAACSRSNGGRRGYGSGVFGSIGYAITRISSGTAIWCTSARCMQDIVSDQRGGPTVPIPAPFLVRSRRRIGGRTIRRRRRSWTMM</sequence>
<dbReference type="Proteomes" id="UP001596403">
    <property type="component" value="Unassembled WGS sequence"/>
</dbReference>
<dbReference type="RefSeq" id="WP_386282896.1">
    <property type="nucleotide sequence ID" value="NZ_JBHSWA010000001.1"/>
</dbReference>
<evidence type="ECO:0000259" key="1">
    <source>
        <dbReference type="SMART" id="SM01321"/>
    </source>
</evidence>
<gene>
    <name evidence="2" type="ORF">ACFQAU_13660</name>
</gene>
<evidence type="ECO:0000313" key="3">
    <source>
        <dbReference type="Proteomes" id="UP001596403"/>
    </source>
</evidence>
<reference evidence="3" key="1">
    <citation type="journal article" date="2019" name="Int. J. Syst. Evol. Microbiol.">
        <title>The Global Catalogue of Microorganisms (GCM) 10K type strain sequencing project: providing services to taxonomists for standard genome sequencing and annotation.</title>
        <authorList>
            <consortium name="The Broad Institute Genomics Platform"/>
            <consortium name="The Broad Institute Genome Sequencing Center for Infectious Disease"/>
            <person name="Wu L."/>
            <person name="Ma J."/>
        </authorList>
    </citation>
    <scope>NUCLEOTIDE SEQUENCE [LARGE SCALE GENOMIC DNA]</scope>
    <source>
        <strain evidence="3">NBRC 111368</strain>
    </source>
</reference>
<dbReference type="SMART" id="SM01321">
    <property type="entry name" value="Y1_Tnp"/>
    <property type="match status" value="1"/>
</dbReference>
<accession>A0ABW1YZQ1</accession>